<sequence>MKFFPLYETAANSGTFQLGSVEIDADSTSAAVAIAEQNAPAGCRTAVCPYRSLSGLPESLPPTSDEIGKLYDVLAQPDGASGLFQSSGQVFGSMAADAAGMVLSLERFFGYRLGLLPQGEKAAVAPATSGGSTSATSSGATPTGSSTVVSSGGSVTPAS</sequence>
<dbReference type="Proteomes" id="UP000093796">
    <property type="component" value="Unassembled WGS sequence"/>
</dbReference>
<dbReference type="AlphaFoldDB" id="A0A1A0D354"/>
<proteinExistence type="predicted"/>
<dbReference type="OrthoDB" id="7226304at2"/>
<evidence type="ECO:0000256" key="1">
    <source>
        <dbReference type="SAM" id="MobiDB-lite"/>
    </source>
</evidence>
<dbReference type="RefSeq" id="WP_064776327.1">
    <property type="nucleotide sequence ID" value="NZ_LYUD01000124.1"/>
</dbReference>
<dbReference type="PATRIC" id="fig|438.15.peg.2561"/>
<comment type="caution">
    <text evidence="2">The sequence shown here is derived from an EMBL/GenBank/DDBJ whole genome shotgun (WGS) entry which is preliminary data.</text>
</comment>
<feature type="region of interest" description="Disordered" evidence="1">
    <location>
        <begin position="123"/>
        <end position="159"/>
    </location>
</feature>
<evidence type="ECO:0000313" key="3">
    <source>
        <dbReference type="Proteomes" id="UP000093796"/>
    </source>
</evidence>
<organism evidence="2 3">
    <name type="scientific">Acetobacter pasteurianus</name>
    <name type="common">Acetobacter turbidans</name>
    <dbReference type="NCBI Taxonomy" id="438"/>
    <lineage>
        <taxon>Bacteria</taxon>
        <taxon>Pseudomonadati</taxon>
        <taxon>Pseudomonadota</taxon>
        <taxon>Alphaproteobacteria</taxon>
        <taxon>Acetobacterales</taxon>
        <taxon>Acetobacteraceae</taxon>
        <taxon>Acetobacter</taxon>
    </lineage>
</organism>
<evidence type="ECO:0000313" key="2">
    <source>
        <dbReference type="EMBL" id="OAZ69012.1"/>
    </source>
</evidence>
<accession>A0A1A0D354</accession>
<dbReference type="EMBL" id="LYUD01000124">
    <property type="protein sequence ID" value="OAZ69012.1"/>
    <property type="molecule type" value="Genomic_DNA"/>
</dbReference>
<reference evidence="2 3" key="1">
    <citation type="submission" date="2016-05" db="EMBL/GenBank/DDBJ databases">
        <title>Genome sequencing of Acetobacter pasteurianus strain SRCM100623.</title>
        <authorList>
            <person name="Song Y.R."/>
        </authorList>
    </citation>
    <scope>NUCLEOTIDE SEQUENCE [LARGE SCALE GENOMIC DNA]</scope>
    <source>
        <strain evidence="2 3">SRCM100623</strain>
    </source>
</reference>
<protein>
    <submittedName>
        <fullName evidence="2">Uncharacterized protein</fullName>
    </submittedName>
</protein>
<name>A0A1A0D354_ACEPA</name>
<gene>
    <name evidence="2" type="ORF">SRCM100623_02318</name>
</gene>